<dbReference type="AlphaFoldDB" id="A0A0D8FV00"/>
<gene>
    <name evidence="1" type="ORF">FEAC_10350</name>
</gene>
<accession>A0A0D8FV00</accession>
<sequence length="65" mass="7392">MLDPKACQLTNRSHESGYWQAYIRCLVGAMRLGYGRLLRDVRTDRLSKKGEVHGYVVAQRAVSLP</sequence>
<keyword evidence="2" id="KW-1185">Reference proteome</keyword>
<dbReference type="EMBL" id="JXUW01000007">
    <property type="protein sequence ID" value="KJE77105.1"/>
    <property type="molecule type" value="Genomic_DNA"/>
</dbReference>
<proteinExistence type="predicted"/>
<protein>
    <submittedName>
        <fullName evidence="1">Uncharacterized protein</fullName>
    </submittedName>
</protein>
<evidence type="ECO:0000313" key="2">
    <source>
        <dbReference type="Proteomes" id="UP000032336"/>
    </source>
</evidence>
<comment type="caution">
    <text evidence="1">The sequence shown here is derived from an EMBL/GenBank/DDBJ whole genome shotgun (WGS) entry which is preliminary data.</text>
</comment>
<organism evidence="1 2">
    <name type="scientific">Ferrimicrobium acidiphilum DSM 19497</name>
    <dbReference type="NCBI Taxonomy" id="1121877"/>
    <lineage>
        <taxon>Bacteria</taxon>
        <taxon>Bacillati</taxon>
        <taxon>Actinomycetota</taxon>
        <taxon>Acidimicrobiia</taxon>
        <taxon>Acidimicrobiales</taxon>
        <taxon>Acidimicrobiaceae</taxon>
        <taxon>Ferrimicrobium</taxon>
    </lineage>
</organism>
<dbReference type="Proteomes" id="UP000032336">
    <property type="component" value="Unassembled WGS sequence"/>
</dbReference>
<dbReference type="STRING" id="1121877.FEAC_10350"/>
<evidence type="ECO:0000313" key="1">
    <source>
        <dbReference type="EMBL" id="KJE77105.1"/>
    </source>
</evidence>
<name>A0A0D8FV00_9ACTN</name>
<reference evidence="1 2" key="1">
    <citation type="submission" date="2015-01" db="EMBL/GenBank/DDBJ databases">
        <title>Draft genome of the acidophilic iron oxidizer Ferrimicrobium acidiphilum strain T23.</title>
        <authorList>
            <person name="Poehlein A."/>
            <person name="Eisen S."/>
            <person name="Schloemann M."/>
            <person name="Johnson B.D."/>
            <person name="Daniel R."/>
            <person name="Muehling M."/>
        </authorList>
    </citation>
    <scope>NUCLEOTIDE SEQUENCE [LARGE SCALE GENOMIC DNA]</scope>
    <source>
        <strain evidence="1 2">T23</strain>
    </source>
</reference>